<name>A0ABS9KAI8_9BACT</name>
<evidence type="ECO:0000256" key="4">
    <source>
        <dbReference type="ARBA" id="ARBA00022840"/>
    </source>
</evidence>
<dbReference type="Pfam" id="PF00005">
    <property type="entry name" value="ABC_tran"/>
    <property type="match status" value="1"/>
</dbReference>
<dbReference type="InterPro" id="IPR003593">
    <property type="entry name" value="AAA+_ATPase"/>
</dbReference>
<dbReference type="GO" id="GO:0005524">
    <property type="term" value="F:ATP binding"/>
    <property type="evidence" value="ECO:0007669"/>
    <property type="project" value="UniProtKB-KW"/>
</dbReference>
<evidence type="ECO:0000256" key="1">
    <source>
        <dbReference type="ARBA" id="ARBA00005417"/>
    </source>
</evidence>
<proteinExistence type="inferred from homology"/>
<keyword evidence="4 6" id="KW-0067">ATP-binding</keyword>
<dbReference type="PROSITE" id="PS50893">
    <property type="entry name" value="ABC_TRANSPORTER_2"/>
    <property type="match status" value="1"/>
</dbReference>
<dbReference type="PANTHER" id="PTHR42734">
    <property type="entry name" value="METAL TRANSPORT SYSTEM ATP-BINDING PROTEIN TM_0124-RELATED"/>
    <property type="match status" value="1"/>
</dbReference>
<keyword evidence="2" id="KW-0813">Transport</keyword>
<keyword evidence="7" id="KW-1185">Reference proteome</keyword>
<comment type="caution">
    <text evidence="6">The sequence shown here is derived from an EMBL/GenBank/DDBJ whole genome shotgun (WGS) entry which is preliminary data.</text>
</comment>
<accession>A0ABS9KAI8</accession>
<reference evidence="6" key="2">
    <citation type="submission" date="2024-05" db="EMBL/GenBank/DDBJ databases">
        <title>Rhodohalobacter halophilus gen. nov., sp. nov., a moderately halophilic member of the family Balneolaceae.</title>
        <authorList>
            <person name="Xia J."/>
        </authorList>
    </citation>
    <scope>NUCLEOTIDE SEQUENCE</scope>
    <source>
        <strain evidence="6">WB101</strain>
    </source>
</reference>
<sequence length="275" mass="31086">MNHKAQYIQPPILEMSEATVRRDGINILDRFSLTIRMNENTAIIGPNGSGKSTFIKLITQDIYPIANKNGAPPVRMFGKNHWILEELKSKLSIVSSDLQNSFLHNTKEGHISGLDVVVTGFFSSLRLFPHQTISDEQYGKAKDALILMNATHLADKFLDEMSTGEVRRVLISRALVTNPEVLILDEPTTALDFVARHKFMEQIRKVVQNDTTLILVTHHIEEVIPEIERIVLLKNGRKAFDGSKKEILNSENLSDIYDHPVKLNGNNKLFKVHVD</sequence>
<dbReference type="InterPro" id="IPR050153">
    <property type="entry name" value="Metal_Ion_Import_ABC"/>
</dbReference>
<comment type="similarity">
    <text evidence="1">Belongs to the ABC transporter superfamily.</text>
</comment>
<dbReference type="Gene3D" id="3.40.50.300">
    <property type="entry name" value="P-loop containing nucleotide triphosphate hydrolases"/>
    <property type="match status" value="1"/>
</dbReference>
<protein>
    <submittedName>
        <fullName evidence="6">ATP-binding cassette domain-containing protein</fullName>
    </submittedName>
</protein>
<dbReference type="InterPro" id="IPR003439">
    <property type="entry name" value="ABC_transporter-like_ATP-bd"/>
</dbReference>
<evidence type="ECO:0000313" key="7">
    <source>
        <dbReference type="Proteomes" id="UP001165366"/>
    </source>
</evidence>
<reference evidence="6" key="1">
    <citation type="submission" date="2022-01" db="EMBL/GenBank/DDBJ databases">
        <authorList>
            <person name="Wang Y."/>
        </authorList>
    </citation>
    <scope>NUCLEOTIDE SEQUENCE</scope>
    <source>
        <strain evidence="6">WB101</strain>
    </source>
</reference>
<organism evidence="6 7">
    <name type="scientific">Rhodohalobacter sulfatireducens</name>
    <dbReference type="NCBI Taxonomy" id="2911366"/>
    <lineage>
        <taxon>Bacteria</taxon>
        <taxon>Pseudomonadati</taxon>
        <taxon>Balneolota</taxon>
        <taxon>Balneolia</taxon>
        <taxon>Balneolales</taxon>
        <taxon>Balneolaceae</taxon>
        <taxon>Rhodohalobacter</taxon>
    </lineage>
</organism>
<evidence type="ECO:0000259" key="5">
    <source>
        <dbReference type="PROSITE" id="PS50893"/>
    </source>
</evidence>
<evidence type="ECO:0000313" key="6">
    <source>
        <dbReference type="EMBL" id="MCG2587855.1"/>
    </source>
</evidence>
<dbReference type="InterPro" id="IPR027417">
    <property type="entry name" value="P-loop_NTPase"/>
</dbReference>
<evidence type="ECO:0000256" key="2">
    <source>
        <dbReference type="ARBA" id="ARBA00022448"/>
    </source>
</evidence>
<dbReference type="SMART" id="SM00382">
    <property type="entry name" value="AAA"/>
    <property type="match status" value="1"/>
</dbReference>
<keyword evidence="3" id="KW-0547">Nucleotide-binding</keyword>
<feature type="domain" description="ABC transporter" evidence="5">
    <location>
        <begin position="13"/>
        <end position="260"/>
    </location>
</feature>
<dbReference type="PANTHER" id="PTHR42734:SF17">
    <property type="entry name" value="METAL TRANSPORT SYSTEM ATP-BINDING PROTEIN TM_0124-RELATED"/>
    <property type="match status" value="1"/>
</dbReference>
<gene>
    <name evidence="6" type="ORF">L6773_04720</name>
</gene>
<evidence type="ECO:0000256" key="3">
    <source>
        <dbReference type="ARBA" id="ARBA00022741"/>
    </source>
</evidence>
<dbReference type="EMBL" id="JAKLWS010000004">
    <property type="protein sequence ID" value="MCG2587855.1"/>
    <property type="molecule type" value="Genomic_DNA"/>
</dbReference>
<dbReference type="SUPFAM" id="SSF52540">
    <property type="entry name" value="P-loop containing nucleoside triphosphate hydrolases"/>
    <property type="match status" value="1"/>
</dbReference>
<dbReference type="Proteomes" id="UP001165366">
    <property type="component" value="Unassembled WGS sequence"/>
</dbReference>
<dbReference type="RefSeq" id="WP_237852699.1">
    <property type="nucleotide sequence ID" value="NZ_JAKLWS010000004.1"/>
</dbReference>